<accession>A0A0U1Q2H7</accession>
<dbReference type="SUPFAM" id="SSF52540">
    <property type="entry name" value="P-loop containing nucleoside triphosphate hydrolases"/>
    <property type="match status" value="1"/>
</dbReference>
<keyword evidence="5" id="KW-0547">Nucleotide-binding</keyword>
<dbReference type="GO" id="GO:0016887">
    <property type="term" value="F:ATP hydrolysis activity"/>
    <property type="evidence" value="ECO:0007669"/>
    <property type="project" value="InterPro"/>
</dbReference>
<dbReference type="GO" id="GO:0005886">
    <property type="term" value="C:plasma membrane"/>
    <property type="evidence" value="ECO:0007669"/>
    <property type="project" value="UniProtKB-SubCell"/>
</dbReference>
<dbReference type="Gene3D" id="3.40.50.300">
    <property type="entry name" value="P-loop containing nucleotide triphosphate hydrolases"/>
    <property type="match status" value="1"/>
</dbReference>
<keyword evidence="10" id="KW-1185">Reference proteome</keyword>
<evidence type="ECO:0000256" key="2">
    <source>
        <dbReference type="ARBA" id="ARBA00005417"/>
    </source>
</evidence>
<dbReference type="EMBL" id="LBNQ01000011">
    <property type="protein sequence ID" value="KKW68954.1"/>
    <property type="molecule type" value="Genomic_DNA"/>
</dbReference>
<dbReference type="PROSITE" id="PS50893">
    <property type="entry name" value="ABC_TRANSPORTER_2"/>
    <property type="match status" value="1"/>
</dbReference>
<organism evidence="9 10">
    <name type="scientific">Lampropedia cohaerens</name>
    <dbReference type="NCBI Taxonomy" id="1610491"/>
    <lineage>
        <taxon>Bacteria</taxon>
        <taxon>Pseudomonadati</taxon>
        <taxon>Pseudomonadota</taxon>
        <taxon>Betaproteobacteria</taxon>
        <taxon>Burkholderiales</taxon>
        <taxon>Comamonadaceae</taxon>
        <taxon>Lampropedia</taxon>
    </lineage>
</organism>
<evidence type="ECO:0000313" key="9">
    <source>
        <dbReference type="EMBL" id="KKW68954.1"/>
    </source>
</evidence>
<keyword evidence="3" id="KW-0813">Transport</keyword>
<dbReference type="InterPro" id="IPR050086">
    <property type="entry name" value="MetN_ABC_transporter-like"/>
</dbReference>
<dbReference type="STRING" id="1610491.AAV94_02325"/>
<proteinExistence type="inferred from homology"/>
<dbReference type="InterPro" id="IPR003593">
    <property type="entry name" value="AAA+_ATPase"/>
</dbReference>
<dbReference type="GO" id="GO:0015424">
    <property type="term" value="F:ABC-type amino acid transporter activity"/>
    <property type="evidence" value="ECO:0007669"/>
    <property type="project" value="InterPro"/>
</dbReference>
<reference evidence="9 10" key="1">
    <citation type="submission" date="2015-05" db="EMBL/GenBank/DDBJ databases">
        <title>Draft genome sequence of Lampropedia sp. CT6, isolated from the microbial mat of a hot water spring, located at Manikaran, India.</title>
        <authorList>
            <person name="Tripathi C."/>
            <person name="Rani P."/>
            <person name="Mahato N.K."/>
            <person name="Lal R."/>
        </authorList>
    </citation>
    <scope>NUCLEOTIDE SEQUENCE [LARGE SCALE GENOMIC DNA]</scope>
    <source>
        <strain evidence="9 10">CT6</strain>
    </source>
</reference>
<gene>
    <name evidence="9" type="ORF">AAV94_02325</name>
</gene>
<evidence type="ECO:0000256" key="6">
    <source>
        <dbReference type="ARBA" id="ARBA00022840"/>
    </source>
</evidence>
<comment type="caution">
    <text evidence="9">The sequence shown here is derived from an EMBL/GenBank/DDBJ whole genome shotgun (WGS) entry which is preliminary data.</text>
</comment>
<keyword evidence="6" id="KW-0067">ATP-binding</keyword>
<dbReference type="InterPro" id="IPR003439">
    <property type="entry name" value="ABC_transporter-like_ATP-bd"/>
</dbReference>
<dbReference type="InterPro" id="IPR030679">
    <property type="entry name" value="ABC_ATPase_HisP-typ"/>
</dbReference>
<evidence type="ECO:0000256" key="7">
    <source>
        <dbReference type="ARBA" id="ARBA00023136"/>
    </source>
</evidence>
<evidence type="ECO:0000256" key="5">
    <source>
        <dbReference type="ARBA" id="ARBA00022741"/>
    </source>
</evidence>
<dbReference type="RefSeq" id="WP_046740722.1">
    <property type="nucleotide sequence ID" value="NZ_LBNQ01000011.1"/>
</dbReference>
<name>A0A0U1Q2H7_9BURK</name>
<sequence length="269" mass="30035">MTSLQQAPQNSAESVTLKLQALDLYKRYGGNEVLKGVSLAARAGDVISIIGSSGSGKSTFLRCLNLLERPNRGKIVLTGEQLELEQRADGELHARDLRQLQRFRTKLAMVFQHFNLWAHMTVLQNVIEAPVQVLKQPRDAAIAQARRYLAMVGLQDHEDKYPNQLSGGQQQRVAIARALAVEPEVMLFDEPTSALDPELVGEVLRIMQLLAQQGRTMVVVTHEMAFAREVSNHLVFLHQGVIEEQGDPREVLSNPRSERLARFLSGNLK</sequence>
<feature type="domain" description="ABC transporter" evidence="8">
    <location>
        <begin position="19"/>
        <end position="264"/>
    </location>
</feature>
<dbReference type="PIRSF" id="PIRSF039085">
    <property type="entry name" value="ABC_ATPase_HisP"/>
    <property type="match status" value="1"/>
</dbReference>
<dbReference type="GO" id="GO:0005524">
    <property type="term" value="F:ATP binding"/>
    <property type="evidence" value="ECO:0007669"/>
    <property type="project" value="UniProtKB-KW"/>
</dbReference>
<dbReference type="InterPro" id="IPR017871">
    <property type="entry name" value="ABC_transporter-like_CS"/>
</dbReference>
<dbReference type="SMART" id="SM00382">
    <property type="entry name" value="AAA"/>
    <property type="match status" value="1"/>
</dbReference>
<dbReference type="InterPro" id="IPR027417">
    <property type="entry name" value="P-loop_NTPase"/>
</dbReference>
<keyword evidence="4" id="KW-1003">Cell membrane</keyword>
<dbReference type="PANTHER" id="PTHR43166:SF35">
    <property type="entry name" value="L-CYSTINE IMPORT ATP-BINDING PROTEIN TCYN"/>
    <property type="match status" value="1"/>
</dbReference>
<dbReference type="Proteomes" id="UP000050580">
    <property type="component" value="Unassembled WGS sequence"/>
</dbReference>
<comment type="subcellular location">
    <subcellularLocation>
        <location evidence="1">Cell membrane</location>
        <topology evidence="1">Peripheral membrane protein</topology>
    </subcellularLocation>
</comment>
<protein>
    <submittedName>
        <fullName evidence="9">Amino acid transporter</fullName>
    </submittedName>
</protein>
<dbReference type="PATRIC" id="fig|1610491.3.peg.486"/>
<evidence type="ECO:0000259" key="8">
    <source>
        <dbReference type="PROSITE" id="PS50893"/>
    </source>
</evidence>
<dbReference type="AlphaFoldDB" id="A0A0U1Q2H7"/>
<evidence type="ECO:0000256" key="1">
    <source>
        <dbReference type="ARBA" id="ARBA00004202"/>
    </source>
</evidence>
<dbReference type="FunFam" id="3.40.50.300:FF:000020">
    <property type="entry name" value="Amino acid ABC transporter ATP-binding component"/>
    <property type="match status" value="1"/>
</dbReference>
<evidence type="ECO:0000256" key="3">
    <source>
        <dbReference type="ARBA" id="ARBA00022448"/>
    </source>
</evidence>
<dbReference type="OrthoDB" id="9811169at2"/>
<dbReference type="PROSITE" id="PS00211">
    <property type="entry name" value="ABC_TRANSPORTER_1"/>
    <property type="match status" value="1"/>
</dbReference>
<comment type="similarity">
    <text evidence="2">Belongs to the ABC transporter superfamily.</text>
</comment>
<dbReference type="PANTHER" id="PTHR43166">
    <property type="entry name" value="AMINO ACID IMPORT ATP-BINDING PROTEIN"/>
    <property type="match status" value="1"/>
</dbReference>
<evidence type="ECO:0000256" key="4">
    <source>
        <dbReference type="ARBA" id="ARBA00022475"/>
    </source>
</evidence>
<dbReference type="Pfam" id="PF00005">
    <property type="entry name" value="ABC_tran"/>
    <property type="match status" value="1"/>
</dbReference>
<evidence type="ECO:0000313" key="10">
    <source>
        <dbReference type="Proteomes" id="UP000050580"/>
    </source>
</evidence>
<keyword evidence="7" id="KW-0472">Membrane</keyword>